<gene>
    <name evidence="7" type="ORF">SAMN05216258_109121</name>
</gene>
<dbReference type="GO" id="GO:0016020">
    <property type="term" value="C:membrane"/>
    <property type="evidence" value="ECO:0007669"/>
    <property type="project" value="UniProtKB-SubCell"/>
</dbReference>
<evidence type="ECO:0000256" key="5">
    <source>
        <dbReference type="SAM" id="Phobius"/>
    </source>
</evidence>
<evidence type="ECO:0000256" key="1">
    <source>
        <dbReference type="ARBA" id="ARBA00004141"/>
    </source>
</evidence>
<evidence type="ECO:0000256" key="3">
    <source>
        <dbReference type="ARBA" id="ARBA00022989"/>
    </source>
</evidence>
<feature type="transmembrane region" description="Helical" evidence="5">
    <location>
        <begin position="66"/>
        <end position="87"/>
    </location>
</feature>
<dbReference type="STRING" id="1114924.SAMN05216258_109121"/>
<evidence type="ECO:0000259" key="6">
    <source>
        <dbReference type="Pfam" id="PF00892"/>
    </source>
</evidence>
<dbReference type="InterPro" id="IPR037185">
    <property type="entry name" value="EmrE-like"/>
</dbReference>
<proteinExistence type="predicted"/>
<keyword evidence="4 5" id="KW-0472">Membrane</keyword>
<feature type="transmembrane region" description="Helical" evidence="5">
    <location>
        <begin position="38"/>
        <end position="54"/>
    </location>
</feature>
<dbReference type="InterPro" id="IPR050638">
    <property type="entry name" value="AA-Vitamin_Transporters"/>
</dbReference>
<feature type="transmembrane region" description="Helical" evidence="5">
    <location>
        <begin position="183"/>
        <end position="203"/>
    </location>
</feature>
<dbReference type="PANTHER" id="PTHR32322">
    <property type="entry name" value="INNER MEMBRANE TRANSPORTER"/>
    <property type="match status" value="1"/>
</dbReference>
<feature type="domain" description="EamA" evidence="6">
    <location>
        <begin position="153"/>
        <end position="287"/>
    </location>
</feature>
<dbReference type="EMBL" id="FOQH01000009">
    <property type="protein sequence ID" value="SFI77095.1"/>
    <property type="molecule type" value="Genomic_DNA"/>
</dbReference>
<accession>A0A1I3KYC6</accession>
<protein>
    <submittedName>
        <fullName evidence="7">Permease of the drug/metabolite transporter (DMT) superfamily</fullName>
    </submittedName>
</protein>
<feature type="transmembrane region" description="Helical" evidence="5">
    <location>
        <begin position="99"/>
        <end position="116"/>
    </location>
</feature>
<name>A0A1I3KYC6_9RHOB</name>
<sequence length="308" mass="31996">MRMSDRAWAEMMLLGLIWGASFTTVAVAIREMGPFQAVLWRTGLGAVVLWGAVASIRARAPATWRFWGACTVMGILNNVIPFTLMAWGQQSIESGLTSILNASAAVFGALVAAAVLRDERLTARRAMGVALGVAGVAAITGAEALTGLDPRSLGQLAVLGGALSYAFASTWGRLTLGGASPIAAAAGMCTMAFLTMIPLTLAIEGPPPLDLSPRAWAAVAFYGIAGTGFAYVIYWRLIASAGAANALLVTLVTPPAAILLGRLLLDETLPPHAYLGLGLIAAGLAVIDGRLIARFRRRRDARIGGNAP</sequence>
<feature type="transmembrane region" description="Helical" evidence="5">
    <location>
        <begin position="215"/>
        <end position="234"/>
    </location>
</feature>
<dbReference type="Pfam" id="PF00892">
    <property type="entry name" value="EamA"/>
    <property type="match status" value="2"/>
</dbReference>
<dbReference type="InterPro" id="IPR000620">
    <property type="entry name" value="EamA_dom"/>
</dbReference>
<keyword evidence="3 5" id="KW-1133">Transmembrane helix</keyword>
<evidence type="ECO:0000313" key="8">
    <source>
        <dbReference type="Proteomes" id="UP000199377"/>
    </source>
</evidence>
<comment type="subcellular location">
    <subcellularLocation>
        <location evidence="1">Membrane</location>
        <topology evidence="1">Multi-pass membrane protein</topology>
    </subcellularLocation>
</comment>
<feature type="transmembrane region" description="Helical" evidence="5">
    <location>
        <begin position="128"/>
        <end position="146"/>
    </location>
</feature>
<dbReference type="AlphaFoldDB" id="A0A1I3KYC6"/>
<feature type="transmembrane region" description="Helical" evidence="5">
    <location>
        <begin position="246"/>
        <end position="265"/>
    </location>
</feature>
<feature type="transmembrane region" description="Helical" evidence="5">
    <location>
        <begin position="152"/>
        <end position="171"/>
    </location>
</feature>
<evidence type="ECO:0000256" key="2">
    <source>
        <dbReference type="ARBA" id="ARBA00022692"/>
    </source>
</evidence>
<keyword evidence="8" id="KW-1185">Reference proteome</keyword>
<keyword evidence="2 5" id="KW-0812">Transmembrane</keyword>
<feature type="transmembrane region" description="Helical" evidence="5">
    <location>
        <begin position="271"/>
        <end position="293"/>
    </location>
</feature>
<dbReference type="Proteomes" id="UP000199377">
    <property type="component" value="Unassembled WGS sequence"/>
</dbReference>
<dbReference type="PANTHER" id="PTHR32322:SF9">
    <property type="entry name" value="AMINO-ACID METABOLITE EFFLUX PUMP-RELATED"/>
    <property type="match status" value="1"/>
</dbReference>
<evidence type="ECO:0000313" key="7">
    <source>
        <dbReference type="EMBL" id="SFI77095.1"/>
    </source>
</evidence>
<organism evidence="7 8">
    <name type="scientific">Albimonas pacifica</name>
    <dbReference type="NCBI Taxonomy" id="1114924"/>
    <lineage>
        <taxon>Bacteria</taxon>
        <taxon>Pseudomonadati</taxon>
        <taxon>Pseudomonadota</taxon>
        <taxon>Alphaproteobacteria</taxon>
        <taxon>Rhodobacterales</taxon>
        <taxon>Paracoccaceae</taxon>
        <taxon>Albimonas</taxon>
    </lineage>
</organism>
<evidence type="ECO:0000256" key="4">
    <source>
        <dbReference type="ARBA" id="ARBA00023136"/>
    </source>
</evidence>
<dbReference type="SUPFAM" id="SSF103481">
    <property type="entry name" value="Multidrug resistance efflux transporter EmrE"/>
    <property type="match status" value="2"/>
</dbReference>
<feature type="domain" description="EamA" evidence="6">
    <location>
        <begin position="11"/>
        <end position="140"/>
    </location>
</feature>
<reference evidence="7 8" key="1">
    <citation type="submission" date="2016-10" db="EMBL/GenBank/DDBJ databases">
        <authorList>
            <person name="de Groot N.N."/>
        </authorList>
    </citation>
    <scope>NUCLEOTIDE SEQUENCE [LARGE SCALE GENOMIC DNA]</scope>
    <source>
        <strain evidence="7 8">CGMCC 1.11030</strain>
    </source>
</reference>